<accession>A0A2G2WKS1</accession>
<organism evidence="1 2">
    <name type="scientific">Capsicum baccatum</name>
    <name type="common">Peruvian pepper</name>
    <dbReference type="NCBI Taxonomy" id="33114"/>
    <lineage>
        <taxon>Eukaryota</taxon>
        <taxon>Viridiplantae</taxon>
        <taxon>Streptophyta</taxon>
        <taxon>Embryophyta</taxon>
        <taxon>Tracheophyta</taxon>
        <taxon>Spermatophyta</taxon>
        <taxon>Magnoliopsida</taxon>
        <taxon>eudicotyledons</taxon>
        <taxon>Gunneridae</taxon>
        <taxon>Pentapetalae</taxon>
        <taxon>asterids</taxon>
        <taxon>lamiids</taxon>
        <taxon>Solanales</taxon>
        <taxon>Solanaceae</taxon>
        <taxon>Solanoideae</taxon>
        <taxon>Capsiceae</taxon>
        <taxon>Capsicum</taxon>
    </lineage>
</organism>
<dbReference type="PANTHER" id="PTHR10992:SF785">
    <property type="entry name" value="METHYLESTERASE 14, CHLOROPLASTIC-RELATED"/>
    <property type="match status" value="1"/>
</dbReference>
<dbReference type="InterPro" id="IPR045889">
    <property type="entry name" value="MES/HNL"/>
</dbReference>
<sequence>MERSKRRSLLEEEFFHRLALSLAIQQHQLSQRFDGSISKRIGSTSSHRRSDLPEHLSNSKQWDYSKPLIDYLENFPGDEKCWRCLCFLCLRAFPTKIAKAVFICAMMISDGQRPFDVFAEELRSAELFTLESKFLTYGKWRSRNQAFCRNVRCPRKACEGNPPEGVFKIKGSDHSSFFSKTESRHEILVEIVQIP</sequence>
<name>A0A2G2WKS1_CAPBA</name>
<reference evidence="2" key="2">
    <citation type="journal article" date="2017" name="J. Anim. Genet.">
        <title>Multiple reference genome sequences of hot pepper reveal the massive evolution of plant disease resistance genes by retroduplication.</title>
        <authorList>
            <person name="Kim S."/>
            <person name="Park J."/>
            <person name="Yeom S.-I."/>
            <person name="Kim Y.-M."/>
            <person name="Seo E."/>
            <person name="Kim K.-T."/>
            <person name="Kim M.-S."/>
            <person name="Lee J.M."/>
            <person name="Cheong K."/>
            <person name="Shin H.-S."/>
            <person name="Kim S.-B."/>
            <person name="Han K."/>
            <person name="Lee J."/>
            <person name="Park M."/>
            <person name="Lee H.-A."/>
            <person name="Lee H.-Y."/>
            <person name="Lee Y."/>
            <person name="Oh S."/>
            <person name="Lee J.H."/>
            <person name="Choi E."/>
            <person name="Choi E."/>
            <person name="Lee S.E."/>
            <person name="Jeon J."/>
            <person name="Kim H."/>
            <person name="Choi G."/>
            <person name="Song H."/>
            <person name="Lee J."/>
            <person name="Lee S.-C."/>
            <person name="Kwon J.-K."/>
            <person name="Lee H.-Y."/>
            <person name="Koo N."/>
            <person name="Hong Y."/>
            <person name="Kim R.W."/>
            <person name="Kang W.-H."/>
            <person name="Huh J.H."/>
            <person name="Kang B.-C."/>
            <person name="Yang T.-J."/>
            <person name="Lee Y.-H."/>
            <person name="Bennetzen J.L."/>
            <person name="Choi D."/>
        </authorList>
    </citation>
    <scope>NUCLEOTIDE SEQUENCE [LARGE SCALE GENOMIC DNA]</scope>
    <source>
        <strain evidence="2">cv. PBC81</strain>
    </source>
</reference>
<reference evidence="1 2" key="1">
    <citation type="journal article" date="2017" name="Genome Biol.">
        <title>New reference genome sequences of hot pepper reveal the massive evolution of plant disease-resistance genes by retroduplication.</title>
        <authorList>
            <person name="Kim S."/>
            <person name="Park J."/>
            <person name="Yeom S.I."/>
            <person name="Kim Y.M."/>
            <person name="Seo E."/>
            <person name="Kim K.T."/>
            <person name="Kim M.S."/>
            <person name="Lee J.M."/>
            <person name="Cheong K."/>
            <person name="Shin H.S."/>
            <person name="Kim S.B."/>
            <person name="Han K."/>
            <person name="Lee J."/>
            <person name="Park M."/>
            <person name="Lee H.A."/>
            <person name="Lee H.Y."/>
            <person name="Lee Y."/>
            <person name="Oh S."/>
            <person name="Lee J.H."/>
            <person name="Choi E."/>
            <person name="Choi E."/>
            <person name="Lee S.E."/>
            <person name="Jeon J."/>
            <person name="Kim H."/>
            <person name="Choi G."/>
            <person name="Song H."/>
            <person name="Lee J."/>
            <person name="Lee S.C."/>
            <person name="Kwon J.K."/>
            <person name="Lee H.Y."/>
            <person name="Koo N."/>
            <person name="Hong Y."/>
            <person name="Kim R.W."/>
            <person name="Kang W.H."/>
            <person name="Huh J.H."/>
            <person name="Kang B.C."/>
            <person name="Yang T.J."/>
            <person name="Lee Y.H."/>
            <person name="Bennetzen J.L."/>
            <person name="Choi D."/>
        </authorList>
    </citation>
    <scope>NUCLEOTIDE SEQUENCE [LARGE SCALE GENOMIC DNA]</scope>
    <source>
        <strain evidence="2">cv. PBC81</strain>
    </source>
</reference>
<dbReference type="EMBL" id="MLFT02000006">
    <property type="protein sequence ID" value="PHT45831.1"/>
    <property type="molecule type" value="Genomic_DNA"/>
</dbReference>
<dbReference type="Proteomes" id="UP000224567">
    <property type="component" value="Unassembled WGS sequence"/>
</dbReference>
<dbReference type="GO" id="GO:0009694">
    <property type="term" value="P:jasmonic acid metabolic process"/>
    <property type="evidence" value="ECO:0007669"/>
    <property type="project" value="TreeGrafter"/>
</dbReference>
<protein>
    <submittedName>
        <fullName evidence="1">Methylesterase 14, chloroplastic</fullName>
    </submittedName>
</protein>
<keyword evidence="2" id="KW-1185">Reference proteome</keyword>
<evidence type="ECO:0000313" key="2">
    <source>
        <dbReference type="Proteomes" id="UP000224567"/>
    </source>
</evidence>
<dbReference type="GO" id="GO:0009696">
    <property type="term" value="P:salicylic acid metabolic process"/>
    <property type="evidence" value="ECO:0007669"/>
    <property type="project" value="TreeGrafter"/>
</dbReference>
<dbReference type="GO" id="GO:0080030">
    <property type="term" value="F:methyl indole-3-acetate esterase activity"/>
    <property type="evidence" value="ECO:0007669"/>
    <property type="project" value="TreeGrafter"/>
</dbReference>
<proteinExistence type="predicted"/>
<dbReference type="GO" id="GO:0080031">
    <property type="term" value="F:methyl salicylate esterase activity"/>
    <property type="evidence" value="ECO:0007669"/>
    <property type="project" value="TreeGrafter"/>
</dbReference>
<dbReference type="GO" id="GO:0080032">
    <property type="term" value="F:methyl jasmonate esterase activity"/>
    <property type="evidence" value="ECO:0007669"/>
    <property type="project" value="TreeGrafter"/>
</dbReference>
<dbReference type="STRING" id="33114.A0A2G2WKS1"/>
<comment type="caution">
    <text evidence="1">The sequence shown here is derived from an EMBL/GenBank/DDBJ whole genome shotgun (WGS) entry which is preliminary data.</text>
</comment>
<dbReference type="OrthoDB" id="1263307at2759"/>
<evidence type="ECO:0000313" key="1">
    <source>
        <dbReference type="EMBL" id="PHT45831.1"/>
    </source>
</evidence>
<gene>
    <name evidence="1" type="ORF">CQW23_14989</name>
</gene>
<dbReference type="AlphaFoldDB" id="A0A2G2WKS1"/>
<dbReference type="PANTHER" id="PTHR10992">
    <property type="entry name" value="METHYLESTERASE FAMILY MEMBER"/>
    <property type="match status" value="1"/>
</dbReference>